<feature type="transmembrane region" description="Helical" evidence="12">
    <location>
        <begin position="275"/>
        <end position="296"/>
    </location>
</feature>
<organism evidence="14 15">
    <name type="scientific">Achlya hypogyna</name>
    <name type="common">Oomycete</name>
    <name type="synonym">Protoachlya hypogyna</name>
    <dbReference type="NCBI Taxonomy" id="1202772"/>
    <lineage>
        <taxon>Eukaryota</taxon>
        <taxon>Sar</taxon>
        <taxon>Stramenopiles</taxon>
        <taxon>Oomycota</taxon>
        <taxon>Saprolegniomycetes</taxon>
        <taxon>Saprolegniales</taxon>
        <taxon>Achlyaceae</taxon>
        <taxon>Achlya</taxon>
    </lineage>
</organism>
<keyword evidence="2" id="KW-0813">Transport</keyword>
<evidence type="ECO:0000256" key="6">
    <source>
        <dbReference type="ARBA" id="ARBA00022882"/>
    </source>
</evidence>
<protein>
    <submittedName>
        <fullName evidence="14">Voltage-gated Ion Channel (VIC) Superfamily</fullName>
    </submittedName>
</protein>
<feature type="transmembrane region" description="Helical" evidence="12">
    <location>
        <begin position="784"/>
        <end position="800"/>
    </location>
</feature>
<feature type="transmembrane region" description="Helical" evidence="12">
    <location>
        <begin position="155"/>
        <end position="179"/>
    </location>
</feature>
<accession>A0A1V9Z6U4</accession>
<feature type="transmembrane region" description="Helical" evidence="12">
    <location>
        <begin position="244"/>
        <end position="263"/>
    </location>
</feature>
<feature type="transmembrane region" description="Helical" evidence="12">
    <location>
        <begin position="108"/>
        <end position="134"/>
    </location>
</feature>
<keyword evidence="5" id="KW-0631">Potassium channel</keyword>
<proteinExistence type="predicted"/>
<dbReference type="STRING" id="1202772.A0A1V9Z6U4"/>
<keyword evidence="9" id="KW-0406">Ion transport</keyword>
<feature type="transmembrane region" description="Helical" evidence="12">
    <location>
        <begin position="812"/>
        <end position="831"/>
    </location>
</feature>
<evidence type="ECO:0000313" key="15">
    <source>
        <dbReference type="Proteomes" id="UP000243579"/>
    </source>
</evidence>
<dbReference type="SUPFAM" id="SSF81324">
    <property type="entry name" value="Voltage-gated potassium channels"/>
    <property type="match status" value="2"/>
</dbReference>
<evidence type="ECO:0000256" key="10">
    <source>
        <dbReference type="ARBA" id="ARBA00023136"/>
    </source>
</evidence>
<evidence type="ECO:0000313" key="14">
    <source>
        <dbReference type="EMBL" id="OQR93661.1"/>
    </source>
</evidence>
<name>A0A1V9Z6U4_ACHHY</name>
<evidence type="ECO:0000256" key="9">
    <source>
        <dbReference type="ARBA" id="ARBA00023065"/>
    </source>
</evidence>
<keyword evidence="15" id="KW-1185">Reference proteome</keyword>
<feature type="domain" description="Ion transport" evidence="13">
    <location>
        <begin position="604"/>
        <end position="841"/>
    </location>
</feature>
<evidence type="ECO:0000256" key="5">
    <source>
        <dbReference type="ARBA" id="ARBA00022826"/>
    </source>
</evidence>
<dbReference type="InterPro" id="IPR005821">
    <property type="entry name" value="Ion_trans_dom"/>
</dbReference>
<keyword evidence="10 12" id="KW-0472">Membrane</keyword>
<evidence type="ECO:0000256" key="7">
    <source>
        <dbReference type="ARBA" id="ARBA00022958"/>
    </source>
</evidence>
<reference evidence="14 15" key="1">
    <citation type="journal article" date="2014" name="Genome Biol. Evol.">
        <title>The secreted proteins of Achlya hypogyna and Thraustotheca clavata identify the ancestral oomycete secretome and reveal gene acquisitions by horizontal gene transfer.</title>
        <authorList>
            <person name="Misner I."/>
            <person name="Blouin N."/>
            <person name="Leonard G."/>
            <person name="Richards T.A."/>
            <person name="Lane C.E."/>
        </authorList>
    </citation>
    <scope>NUCLEOTIDE SEQUENCE [LARGE SCALE GENOMIC DNA]</scope>
    <source>
        <strain evidence="14 15">ATCC 48635</strain>
    </source>
</reference>
<dbReference type="PRINTS" id="PR00169">
    <property type="entry name" value="KCHANNEL"/>
</dbReference>
<dbReference type="Gene3D" id="1.10.287.70">
    <property type="match status" value="2"/>
</dbReference>
<feature type="transmembrane region" description="Helical" evidence="12">
    <location>
        <begin position="608"/>
        <end position="630"/>
    </location>
</feature>
<dbReference type="OrthoDB" id="415460at2759"/>
<sequence length="962" mass="107628">MPVYAAISPKYNAALSIEALHNAGLLTDTSMKMYTPQTLTRLNRFEVVFTFFTVPDSSVYSKVFHHFMGISALVSCASLFLRTLDGPNLDIYHGGHPDYPNLPDEATYVLLDGIFTCIFTIDFVIRIVIWPSLWKNVDVLKERRLLPFAKDIFNWFDVLALVPFYIDIIFGSGTSFVVLRLARLLRIFRLAKNNSGTYILVQAIIASVPAITIALIFLTEIVLVFSCLMYLFDSCTNVNTCMFTDLLTSAYFVVTTVATVGYGDVVPADGNMLGRSTAIVIMIIGTLFLSMPLAIVGTEFDRAWRDHTDKVVARNIESMHALAAGTTDGSKKNDLALEENPEILTKYMTPNSLYLRLAALTGEMTLIATTLAAELKHEQDISKVYQTAQDLHAHMLQCQEQHLELVGTVEQMVSDDESSAASHTRSSIRERIVASFRRSLTGSSLPKQGALQPPQATAAPGMRVRWCIMVLSICVLVLETMPDLQVFGENTPFCKTVVESYCSLASSANATADPACFSVADASVPLDFTCDATANTTHCYGHGNNFGSLAYSAYSCLWNNVNYPITGLGLVQPFRNTWELTKAELPNYVCLRPECQRLHFAYLDATPYWFGLEYIFFACSVIEFGLLLYFKGFRQMNWKNPYQWADAVAFVPFVIFEAQRFFTGTKPSYAIVPTSSDWITAMRFCRIFRFFQIQAEIPATVVVREAISKTYRRLVIPYFMLALSTTIFAFLIYQVEMGTECFVGTPCFDSSGAPIALPATTAHMPAGKRVLVDVKGNLTQFEDVFSGVWFIIVTITSVGYGDIVPKNMSGKFIAVLAMIFGACYTAMPLTLVGSQFNRSYNDHKRREALTRTKNDVGSRITLPMPDLATWKLFRTQSFMAEVQSMYEREFMSLLPELDDDLVAQLTISEEDRLEKIAVISKVKDKIEKYKISILQSARVVSRLYHEGIRLAKQQTSALHRLG</sequence>
<dbReference type="AlphaFoldDB" id="A0A1V9Z6U4"/>
<dbReference type="GO" id="GO:0005249">
    <property type="term" value="F:voltage-gated potassium channel activity"/>
    <property type="evidence" value="ECO:0007669"/>
    <property type="project" value="InterPro"/>
</dbReference>
<dbReference type="Proteomes" id="UP000243579">
    <property type="component" value="Unassembled WGS sequence"/>
</dbReference>
<dbReference type="Gene3D" id="1.20.120.350">
    <property type="entry name" value="Voltage-gated potassium channels. Chain C"/>
    <property type="match status" value="2"/>
</dbReference>
<dbReference type="InterPro" id="IPR027359">
    <property type="entry name" value="Volt_channel_dom_sf"/>
</dbReference>
<evidence type="ECO:0000256" key="4">
    <source>
        <dbReference type="ARBA" id="ARBA00022692"/>
    </source>
</evidence>
<gene>
    <name evidence="14" type="ORF">ACHHYP_02379</name>
</gene>
<feature type="transmembrane region" description="Helical" evidence="12">
    <location>
        <begin position="199"/>
        <end position="232"/>
    </location>
</feature>
<dbReference type="PANTHER" id="PTHR11537:SF254">
    <property type="entry name" value="POTASSIUM VOLTAGE-GATED CHANNEL PROTEIN SHAB"/>
    <property type="match status" value="1"/>
</dbReference>
<evidence type="ECO:0000256" key="12">
    <source>
        <dbReference type="SAM" id="Phobius"/>
    </source>
</evidence>
<evidence type="ECO:0000256" key="1">
    <source>
        <dbReference type="ARBA" id="ARBA00004141"/>
    </source>
</evidence>
<evidence type="ECO:0000259" key="13">
    <source>
        <dbReference type="Pfam" id="PF00520"/>
    </source>
</evidence>
<dbReference type="InterPro" id="IPR028325">
    <property type="entry name" value="VG_K_chnl"/>
</dbReference>
<comment type="caution">
    <text evidence="14">The sequence shown here is derived from an EMBL/GenBank/DDBJ whole genome shotgun (WGS) entry which is preliminary data.</text>
</comment>
<keyword evidence="3" id="KW-0633">Potassium transport</keyword>
<dbReference type="EMBL" id="JNBR01000400">
    <property type="protein sequence ID" value="OQR93661.1"/>
    <property type="molecule type" value="Genomic_DNA"/>
</dbReference>
<feature type="transmembrane region" description="Helical" evidence="12">
    <location>
        <begin position="714"/>
        <end position="733"/>
    </location>
</feature>
<keyword evidence="8 12" id="KW-1133">Transmembrane helix</keyword>
<evidence type="ECO:0000256" key="2">
    <source>
        <dbReference type="ARBA" id="ARBA00022448"/>
    </source>
</evidence>
<dbReference type="PANTHER" id="PTHR11537">
    <property type="entry name" value="VOLTAGE-GATED POTASSIUM CHANNEL"/>
    <property type="match status" value="1"/>
</dbReference>
<feature type="domain" description="Ion transport" evidence="13">
    <location>
        <begin position="62"/>
        <end position="302"/>
    </location>
</feature>
<dbReference type="GO" id="GO:0001508">
    <property type="term" value="P:action potential"/>
    <property type="evidence" value="ECO:0007669"/>
    <property type="project" value="TreeGrafter"/>
</dbReference>
<evidence type="ECO:0000256" key="8">
    <source>
        <dbReference type="ARBA" id="ARBA00022989"/>
    </source>
</evidence>
<keyword evidence="11" id="KW-0407">Ion channel</keyword>
<keyword evidence="6" id="KW-0851">Voltage-gated channel</keyword>
<keyword evidence="4 12" id="KW-0812">Transmembrane</keyword>
<dbReference type="Pfam" id="PF00520">
    <property type="entry name" value="Ion_trans"/>
    <property type="match status" value="2"/>
</dbReference>
<evidence type="ECO:0000256" key="3">
    <source>
        <dbReference type="ARBA" id="ARBA00022538"/>
    </source>
</evidence>
<evidence type="ECO:0000256" key="11">
    <source>
        <dbReference type="ARBA" id="ARBA00023303"/>
    </source>
</evidence>
<dbReference type="GO" id="GO:0008076">
    <property type="term" value="C:voltage-gated potassium channel complex"/>
    <property type="evidence" value="ECO:0007669"/>
    <property type="project" value="InterPro"/>
</dbReference>
<comment type="subcellular location">
    <subcellularLocation>
        <location evidence="1">Membrane</location>
        <topology evidence="1">Multi-pass membrane protein</topology>
    </subcellularLocation>
</comment>
<keyword evidence="7" id="KW-0630">Potassium</keyword>